<dbReference type="AlphaFoldDB" id="A0A7Y9J3Y7"/>
<reference evidence="1 2" key="1">
    <citation type="submission" date="2020-07" db="EMBL/GenBank/DDBJ databases">
        <title>Sequencing the genomes of 1000 actinobacteria strains.</title>
        <authorList>
            <person name="Klenk H.-P."/>
        </authorList>
    </citation>
    <scope>NUCLEOTIDE SEQUENCE [LARGE SCALE GENOMIC DNA]</scope>
    <source>
        <strain evidence="1 2">DSM 45772</strain>
    </source>
</reference>
<protein>
    <submittedName>
        <fullName evidence="1">Uncharacterized protein</fullName>
    </submittedName>
</protein>
<gene>
    <name evidence="1" type="ORF">BJ983_000670</name>
</gene>
<organism evidence="1 2">
    <name type="scientific">Actinomycetospora corticicola</name>
    <dbReference type="NCBI Taxonomy" id="663602"/>
    <lineage>
        <taxon>Bacteria</taxon>
        <taxon>Bacillati</taxon>
        <taxon>Actinomycetota</taxon>
        <taxon>Actinomycetes</taxon>
        <taxon>Pseudonocardiales</taxon>
        <taxon>Pseudonocardiaceae</taxon>
        <taxon>Actinomycetospora</taxon>
    </lineage>
</organism>
<name>A0A7Y9J3Y7_9PSEU</name>
<dbReference type="RefSeq" id="WP_179792506.1">
    <property type="nucleotide sequence ID" value="NZ_BAABHP010000018.1"/>
</dbReference>
<dbReference type="EMBL" id="JACCBN010000001">
    <property type="protein sequence ID" value="NYD34568.1"/>
    <property type="molecule type" value="Genomic_DNA"/>
</dbReference>
<accession>A0A7Y9J3Y7</accession>
<dbReference type="Proteomes" id="UP000535890">
    <property type="component" value="Unassembled WGS sequence"/>
</dbReference>
<keyword evidence="2" id="KW-1185">Reference proteome</keyword>
<comment type="caution">
    <text evidence="1">The sequence shown here is derived from an EMBL/GenBank/DDBJ whole genome shotgun (WGS) entry which is preliminary data.</text>
</comment>
<evidence type="ECO:0000313" key="1">
    <source>
        <dbReference type="EMBL" id="NYD34568.1"/>
    </source>
</evidence>
<proteinExistence type="predicted"/>
<evidence type="ECO:0000313" key="2">
    <source>
        <dbReference type="Proteomes" id="UP000535890"/>
    </source>
</evidence>
<sequence>MIPPRRFELPDDWERVPGLIDRIQDLVTAGRYRTALDVLLAHLRRDAASVDALALAAVTMSGSRTERVESPEPPMPIQENSALFAPITTVCSVCTGSWFSTHTLHRTEQWSIVNPIGLQCQVCRHTICKNCRPWTANEGLSRPCPEPGCKGTVTAPVLPTGRDDVEPVDPMTIENVVVIRAGPITPTVDEAMTVVTKFVPILRSDTSMVSIRPSAPHIMDRTFSRNLYAVSVLEGLERERVLERGSWSRATPLFIEAGAADDADYLLVVVRWPGVPKKVVHVHVMREGSEHMSADYIHMLLEVMAPRAFTDHATITGTPGGDWPEDPRFMILLLVNRNHPEYLSDDFVVRTQFGQGPDGLRYVLAAVSPA</sequence>